<feature type="domain" description="LysM" evidence="2">
    <location>
        <begin position="236"/>
        <end position="281"/>
    </location>
</feature>
<keyword evidence="1" id="KW-0812">Transmembrane</keyword>
<gene>
    <name evidence="3" type="ORF">ADN01_16275</name>
</gene>
<sequence length="285" mass="31280">MKICPFLGLTHDPKTPALFPTDRNCCYQVIPLRTVINRHQEQYCLSGSHQSCPIFLNPEDALAREVLYAQGRRQRSRRLILLVLAALALLVLAFAAWIYRDVLINARFAGSLPVSPEWISTPTLGLLSAAVTPTVAGFAATALPSPTPTHTPLPPQETSSVTPLPGLGTPIGSDPAFVIHRVTAGESLTIISRRYGTTETAIRAINLMLPVPLWENWLVVVPYQFEDVAGLPLFEVYQVTADDLSVAALAQQLNVDAALMARYNHLAENEIFANGQWVLVAHMRR</sequence>
<dbReference type="Proteomes" id="UP000050501">
    <property type="component" value="Unassembled WGS sequence"/>
</dbReference>
<feature type="transmembrane region" description="Helical" evidence="1">
    <location>
        <begin position="79"/>
        <end position="99"/>
    </location>
</feature>
<proteinExistence type="predicted"/>
<dbReference type="AlphaFoldDB" id="A0A0P6X667"/>
<evidence type="ECO:0000313" key="4">
    <source>
        <dbReference type="Proteomes" id="UP000050501"/>
    </source>
</evidence>
<dbReference type="Pfam" id="PF01476">
    <property type="entry name" value="LysM"/>
    <property type="match status" value="1"/>
</dbReference>
<dbReference type="SUPFAM" id="SSF54106">
    <property type="entry name" value="LysM domain"/>
    <property type="match status" value="1"/>
</dbReference>
<comment type="caution">
    <text evidence="3">The sequence shown here is derived from an EMBL/GenBank/DDBJ whole genome shotgun (WGS) entry which is preliminary data.</text>
</comment>
<keyword evidence="4" id="KW-1185">Reference proteome</keyword>
<dbReference type="InterPro" id="IPR018392">
    <property type="entry name" value="LysM"/>
</dbReference>
<accession>A0A0P6X667</accession>
<keyword evidence="1" id="KW-1133">Transmembrane helix</keyword>
<reference evidence="3 4" key="1">
    <citation type="submission" date="2015-07" db="EMBL/GenBank/DDBJ databases">
        <title>Genome sequence of Levilinea saccharolytica DSM 16555.</title>
        <authorList>
            <person name="Hemp J."/>
            <person name="Ward L.M."/>
            <person name="Pace L.A."/>
            <person name="Fischer W.W."/>
        </authorList>
    </citation>
    <scope>NUCLEOTIDE SEQUENCE [LARGE SCALE GENOMIC DNA]</scope>
    <source>
        <strain evidence="3 4">KIBI-1</strain>
    </source>
</reference>
<dbReference type="InterPro" id="IPR036779">
    <property type="entry name" value="LysM_dom_sf"/>
</dbReference>
<keyword evidence="1" id="KW-0472">Membrane</keyword>
<dbReference type="CDD" id="cd00118">
    <property type="entry name" value="LysM"/>
    <property type="match status" value="1"/>
</dbReference>
<organism evidence="3 4">
    <name type="scientific">Levilinea saccharolytica</name>
    <dbReference type="NCBI Taxonomy" id="229921"/>
    <lineage>
        <taxon>Bacteria</taxon>
        <taxon>Bacillati</taxon>
        <taxon>Chloroflexota</taxon>
        <taxon>Anaerolineae</taxon>
        <taxon>Anaerolineales</taxon>
        <taxon>Anaerolineaceae</taxon>
        <taxon>Levilinea</taxon>
    </lineage>
</organism>
<evidence type="ECO:0000256" key="1">
    <source>
        <dbReference type="SAM" id="Phobius"/>
    </source>
</evidence>
<name>A0A0P6X667_9CHLR</name>
<dbReference type="SMART" id="SM00257">
    <property type="entry name" value="LysM"/>
    <property type="match status" value="2"/>
</dbReference>
<dbReference type="EMBL" id="LGCM01000060">
    <property type="protein sequence ID" value="KPL77445.1"/>
    <property type="molecule type" value="Genomic_DNA"/>
</dbReference>
<evidence type="ECO:0000313" key="3">
    <source>
        <dbReference type="EMBL" id="KPL77445.1"/>
    </source>
</evidence>
<feature type="domain" description="LysM" evidence="2">
    <location>
        <begin position="179"/>
        <end position="222"/>
    </location>
</feature>
<dbReference type="STRING" id="229921.ADN01_16275"/>
<protein>
    <recommendedName>
        <fullName evidence="2">LysM domain-containing protein</fullName>
    </recommendedName>
</protein>
<evidence type="ECO:0000259" key="2">
    <source>
        <dbReference type="SMART" id="SM00257"/>
    </source>
</evidence>